<keyword evidence="6" id="KW-0347">Helicase</keyword>
<evidence type="ECO:0000256" key="10">
    <source>
        <dbReference type="ARBA" id="ARBA00061104"/>
    </source>
</evidence>
<proteinExistence type="inferred from homology"/>
<dbReference type="Proteomes" id="UP000001296">
    <property type="component" value="Chromosome"/>
</dbReference>
<evidence type="ECO:0000256" key="3">
    <source>
        <dbReference type="ARBA" id="ARBA00022741"/>
    </source>
</evidence>
<evidence type="ECO:0000256" key="11">
    <source>
        <dbReference type="ARBA" id="ARBA00061399"/>
    </source>
</evidence>
<evidence type="ECO:0000256" key="12">
    <source>
        <dbReference type="ARBA" id="ARBA00070128"/>
    </source>
</evidence>
<dbReference type="SUPFAM" id="SSF52540">
    <property type="entry name" value="P-loop containing nucleoside triphosphate hydrolases"/>
    <property type="match status" value="4"/>
</dbReference>
<reference key="1">
    <citation type="submission" date="2009-08" db="EMBL/GenBank/DDBJ databases">
        <title>The genome sequence of Spirochaeta thermophila DSM6192.</title>
        <authorList>
            <person name="Angelov A."/>
            <person name="Mientus M."/>
            <person name="Wittenberg S."/>
            <person name="Lehmann R."/>
            <person name="Liesegang H."/>
            <person name="Daniel R."/>
            <person name="Liebl W."/>
        </authorList>
    </citation>
    <scope>NUCLEOTIDE SEQUENCE</scope>
    <source>
        <strain>DSM 6192</strain>
    </source>
</reference>
<dbReference type="Gene3D" id="3.30.2060.10">
    <property type="entry name" value="Penicillin-binding protein 1b domain"/>
    <property type="match status" value="1"/>
</dbReference>
<evidence type="ECO:0000256" key="1">
    <source>
        <dbReference type="ARBA" id="ARBA00004496"/>
    </source>
</evidence>
<keyword evidence="3 13" id="KW-0547">Nucleotide-binding</keyword>
<dbReference type="Gene3D" id="3.90.1150.50">
    <property type="entry name" value="Transcription-repair-coupling factor, D7 domain"/>
    <property type="match status" value="1"/>
</dbReference>
<dbReference type="Pfam" id="PF03461">
    <property type="entry name" value="TRCF"/>
    <property type="match status" value="1"/>
</dbReference>
<evidence type="ECO:0000256" key="4">
    <source>
        <dbReference type="ARBA" id="ARBA00022763"/>
    </source>
</evidence>
<gene>
    <name evidence="13" type="primary">mfd</name>
    <name evidence="16" type="ordered locus">STHERM_c11630</name>
</gene>
<reference evidence="16 17" key="2">
    <citation type="journal article" date="2010" name="J. Bacteriol.">
        <title>Genome sequence of the polysaccharide-degrading, thermophilic anaerobe Spirochaeta thermophila DSM 6192.</title>
        <authorList>
            <person name="Angelov A."/>
            <person name="Liebl S."/>
            <person name="Ballschmiter M."/>
            <person name="Bomeke M."/>
            <person name="Lehmann R."/>
            <person name="Liesegang H."/>
            <person name="Daniel R."/>
            <person name="Liebl W."/>
        </authorList>
    </citation>
    <scope>NUCLEOTIDE SEQUENCE [LARGE SCALE GENOMIC DNA]</scope>
    <source>
        <strain evidence="17">ATCC 49972 / DSM 6192 / RI 19.B1</strain>
    </source>
</reference>
<dbReference type="EMBL" id="CP001698">
    <property type="protein sequence ID" value="ADN02105.1"/>
    <property type="molecule type" value="Genomic_DNA"/>
</dbReference>
<evidence type="ECO:0000313" key="17">
    <source>
        <dbReference type="Proteomes" id="UP000001296"/>
    </source>
</evidence>
<evidence type="ECO:0000256" key="13">
    <source>
        <dbReference type="HAMAP-Rule" id="MF_00969"/>
    </source>
</evidence>
<dbReference type="SUPFAM" id="SSF143517">
    <property type="entry name" value="TRCF domain-like"/>
    <property type="match status" value="1"/>
</dbReference>
<dbReference type="GO" id="GO:0006355">
    <property type="term" value="P:regulation of DNA-templated transcription"/>
    <property type="evidence" value="ECO:0007669"/>
    <property type="project" value="UniProtKB-UniRule"/>
</dbReference>
<evidence type="ECO:0000313" key="16">
    <source>
        <dbReference type="EMBL" id="ADN02105.1"/>
    </source>
</evidence>
<evidence type="ECO:0000256" key="8">
    <source>
        <dbReference type="ARBA" id="ARBA00023125"/>
    </source>
</evidence>
<dbReference type="NCBIfam" id="TIGR00580">
    <property type="entry name" value="mfd"/>
    <property type="match status" value="1"/>
</dbReference>
<dbReference type="PaxDb" id="665571-STHERM_c11630"/>
<dbReference type="PROSITE" id="PS51194">
    <property type="entry name" value="HELICASE_CTER"/>
    <property type="match status" value="1"/>
</dbReference>
<dbReference type="InterPro" id="IPR014001">
    <property type="entry name" value="Helicase_ATP-bd"/>
</dbReference>
<organism evidence="16 17">
    <name type="scientific">Winmispira thermophila (strain ATCC 49972 / DSM 6192 / RI 19.B1)</name>
    <name type="common">Spirochaeta thermophila</name>
    <dbReference type="NCBI Taxonomy" id="665571"/>
    <lineage>
        <taxon>Bacteria</taxon>
        <taxon>Pseudomonadati</taxon>
        <taxon>Spirochaetota</taxon>
        <taxon>Spirochaetia</taxon>
        <taxon>Winmispirales</taxon>
        <taxon>Winmispiraceae</taxon>
        <taxon>Winmispira</taxon>
    </lineage>
</organism>
<dbReference type="FunFam" id="3.40.50.300:FF:000546">
    <property type="entry name" value="Transcription-repair-coupling factor"/>
    <property type="match status" value="1"/>
</dbReference>
<dbReference type="InterPro" id="IPR011545">
    <property type="entry name" value="DEAD/DEAH_box_helicase_dom"/>
</dbReference>
<dbReference type="SMART" id="SM01058">
    <property type="entry name" value="CarD_TRCF"/>
    <property type="match status" value="1"/>
</dbReference>
<dbReference type="Pfam" id="PF00270">
    <property type="entry name" value="DEAD"/>
    <property type="match status" value="1"/>
</dbReference>
<evidence type="ECO:0000256" key="9">
    <source>
        <dbReference type="ARBA" id="ARBA00023204"/>
    </source>
</evidence>
<dbReference type="PANTHER" id="PTHR47964:SF1">
    <property type="entry name" value="ATP-DEPENDENT DNA HELICASE HOMOLOG RECG, CHLOROPLASTIC"/>
    <property type="match status" value="1"/>
</dbReference>
<dbReference type="InterPro" id="IPR004576">
    <property type="entry name" value="Mfd"/>
</dbReference>
<evidence type="ECO:0000256" key="6">
    <source>
        <dbReference type="ARBA" id="ARBA00022806"/>
    </source>
</evidence>
<dbReference type="GO" id="GO:0016787">
    <property type="term" value="F:hydrolase activity"/>
    <property type="evidence" value="ECO:0007669"/>
    <property type="project" value="UniProtKB-KW"/>
</dbReference>
<keyword evidence="7 13" id="KW-0067">ATP-binding</keyword>
<dbReference type="Pfam" id="PF00271">
    <property type="entry name" value="Helicase_C"/>
    <property type="match status" value="1"/>
</dbReference>
<name>E0RSW8_WINT6</name>
<keyword evidence="5 13" id="KW-0378">Hydrolase</keyword>
<dbReference type="InterPro" id="IPR005118">
    <property type="entry name" value="TRCF_C"/>
</dbReference>
<comment type="similarity">
    <text evidence="10 13">In the N-terminal section; belongs to the UvrB family.</text>
</comment>
<dbReference type="InterPro" id="IPR037235">
    <property type="entry name" value="TRCF-like_C_D7"/>
</dbReference>
<evidence type="ECO:0000256" key="7">
    <source>
        <dbReference type="ARBA" id="ARBA00022840"/>
    </source>
</evidence>
<dbReference type="SMART" id="SM00982">
    <property type="entry name" value="TRCF"/>
    <property type="match status" value="1"/>
</dbReference>
<dbReference type="HOGENOM" id="CLU_005122_1_3_12"/>
<dbReference type="SMART" id="SM00487">
    <property type="entry name" value="DEXDc"/>
    <property type="match status" value="1"/>
</dbReference>
<keyword evidence="9 13" id="KW-0234">DNA repair</keyword>
<comment type="subcellular location">
    <subcellularLocation>
        <location evidence="1 13">Cytoplasm</location>
    </subcellularLocation>
</comment>
<dbReference type="CDD" id="cd17991">
    <property type="entry name" value="DEXHc_TRCF"/>
    <property type="match status" value="1"/>
</dbReference>
<feature type="domain" description="Helicase ATP-binding" evidence="14">
    <location>
        <begin position="602"/>
        <end position="763"/>
    </location>
</feature>
<dbReference type="EC" id="3.6.4.-" evidence="13"/>
<dbReference type="Pfam" id="PF17757">
    <property type="entry name" value="UvrB_inter"/>
    <property type="match status" value="1"/>
</dbReference>
<evidence type="ECO:0000256" key="2">
    <source>
        <dbReference type="ARBA" id="ARBA00022490"/>
    </source>
</evidence>
<sequence length="1127" mass="128557">MDSLFFQDIFSVLSSSRAWKDLLSRYNRGELPIGVRGVQGGFSSFFLARLSGLGRPLCVVFPTEKEAEDAVESLRALGVEAECFPEWGVTPYGEGLAEHAPVFGRRAEVLARLLAGELGVVCTSLRAFLWRLPPADRFRERLLVLRRGQQVDPAALTGRLVEMGYFRVPRVSLRGECAVRGEVVDVFAPGEEGAFRLVVDFDRIERIRLFDPSSQRTLEEKDRIVVPPLREYLWEEEGLSRVREALKARAPRLDVDGLVGELAARGRMQGEELYWPLAYETSSSLLDYVPGTPLLLLMGKERLIHADEAYRTELSTVHGQVRHLRPVPTPEDVLLPFSHLETRRDRIEIFLLEGEDSMVHFSCEGPRVFFGNVNFLKEELSRLLSLGYRVYILTDSEPQRERLAFLLREFPDVKVELTGLSTGFVLPEAKRAVFHENEIFGRRRRTPASVKRVKSAPIDSFVELSPGDYVVHVHHGIGRFLGIKRMKVGENERDYLHLEYAGEEYVFVPIEQVNLVQRYIGSSDAAPRLDKLGSSSWQKRKERVKKSVEDLAKRLLAIYSRRKLAHGFAFPPDTEWQMEFEARFPFEETEDQLRCIEEVKRDMESPRPMDRLVCGDVGFGKTEIALRAAFKAVTAGKQVAILAPTTILVEQHYETFQERLEGFPVRAAMLSRFVPVPEQREILKDLREGKVDILIGTHRILQKDVVFKDLGLLVIDEEQRFGVKDKERLKELKASVDCLTLTATPIPRTLHMSLLKIRDISLLETPPRERRPIETHILEFSEEIIARAIRREVERGGQVFYLHNRVETLPQVKTFIERLVPEVMVEVAHGKMSSHQLEEIMHRFIHGGFHVLVSTTIIENGINIPNANTIIIDRADMYGIAQLYQLRGRVGRSDRTAYAYLFYPAQREISELAAKRLQVIADHTELGAGFKVALKDLEVRGAGNLLGREQSGDIHSVGFDMYLRLLDEAIRELEQKEERPEEEVYLELEYTGFIPDSYIQEPQEKMVVYKKIVSVRTEEDLAAVQEELEDRYGPLPPEVASLLGIAELQILAKKLAIRAIRERKGEVEVEFGKVSLLSPDKVLRLIREGKGRIRLDAHRPHVLRLTGDSVGLKEKAEYLVQQLGRLL</sequence>
<dbReference type="GO" id="GO:0005737">
    <property type="term" value="C:cytoplasm"/>
    <property type="evidence" value="ECO:0007669"/>
    <property type="project" value="UniProtKB-SubCell"/>
</dbReference>
<accession>E0RSW8</accession>
<dbReference type="PROSITE" id="PS51192">
    <property type="entry name" value="HELICASE_ATP_BIND_1"/>
    <property type="match status" value="1"/>
</dbReference>
<dbReference type="Gene3D" id="3.40.50.300">
    <property type="entry name" value="P-loop containing nucleotide triphosphate hydrolases"/>
    <property type="match status" value="2"/>
</dbReference>
<dbReference type="KEGG" id="sta:STHERM_c11630"/>
<dbReference type="GO" id="GO:0000716">
    <property type="term" value="P:transcription-coupled nucleotide-excision repair, DNA damage recognition"/>
    <property type="evidence" value="ECO:0007669"/>
    <property type="project" value="UniProtKB-UniRule"/>
</dbReference>
<dbReference type="InterPro" id="IPR027417">
    <property type="entry name" value="P-loop_NTPase"/>
</dbReference>
<dbReference type="eggNOG" id="COG1197">
    <property type="taxonomic scope" value="Bacteria"/>
</dbReference>
<dbReference type="InterPro" id="IPR036101">
    <property type="entry name" value="CarD-like/TRCF_RID_sf"/>
</dbReference>
<dbReference type="GO" id="GO:0003678">
    <property type="term" value="F:DNA helicase activity"/>
    <property type="evidence" value="ECO:0007669"/>
    <property type="project" value="TreeGrafter"/>
</dbReference>
<dbReference type="RefSeq" id="WP_013313946.1">
    <property type="nucleotide sequence ID" value="NC_014484.1"/>
</dbReference>
<dbReference type="Gene3D" id="3.40.50.11180">
    <property type="match status" value="1"/>
</dbReference>
<keyword evidence="2 13" id="KW-0963">Cytoplasm</keyword>
<dbReference type="PANTHER" id="PTHR47964">
    <property type="entry name" value="ATP-DEPENDENT DNA HELICASE HOMOLOG RECG, CHLOROPLASTIC"/>
    <property type="match status" value="1"/>
</dbReference>
<comment type="similarity">
    <text evidence="11 13">In the C-terminal section; belongs to the helicase family. RecG subfamily.</text>
</comment>
<protein>
    <recommendedName>
        <fullName evidence="12 13">Transcription-repair-coupling factor</fullName>
        <shortName evidence="13">TRCF</shortName>
        <ecNumber evidence="13">3.6.4.-</ecNumber>
    </recommendedName>
</protein>
<keyword evidence="4 13" id="KW-0227">DNA damage</keyword>
<dbReference type="SMART" id="SM00490">
    <property type="entry name" value="HELICc"/>
    <property type="match status" value="1"/>
</dbReference>
<dbReference type="InterPro" id="IPR001650">
    <property type="entry name" value="Helicase_C-like"/>
</dbReference>
<dbReference type="InterPro" id="IPR047112">
    <property type="entry name" value="RecG/Mfd"/>
</dbReference>
<keyword evidence="8 13" id="KW-0238">DNA-binding</keyword>
<feature type="domain" description="Helicase C-terminal" evidence="15">
    <location>
        <begin position="772"/>
        <end position="938"/>
    </location>
</feature>
<comment type="function">
    <text evidence="13">Couples transcription and DNA repair by recognizing RNA polymerase (RNAP) stalled at DNA lesions. Mediates ATP-dependent release of RNAP and its truncated transcript from the DNA, and recruitment of nucleotide excision repair machinery to the damaged site.</text>
</comment>
<dbReference type="AlphaFoldDB" id="E0RSW8"/>
<dbReference type="SUPFAM" id="SSF141259">
    <property type="entry name" value="CarD-like"/>
    <property type="match status" value="1"/>
</dbReference>
<dbReference type="InterPro" id="IPR003711">
    <property type="entry name" value="CarD-like/TRCF_RID"/>
</dbReference>
<evidence type="ECO:0000259" key="14">
    <source>
        <dbReference type="PROSITE" id="PS51192"/>
    </source>
</evidence>
<dbReference type="GO" id="GO:0005524">
    <property type="term" value="F:ATP binding"/>
    <property type="evidence" value="ECO:0007669"/>
    <property type="project" value="UniProtKB-UniRule"/>
</dbReference>
<dbReference type="Pfam" id="PF02559">
    <property type="entry name" value="CarD_TRCF_RID"/>
    <property type="match status" value="1"/>
</dbReference>
<dbReference type="HAMAP" id="MF_00969">
    <property type="entry name" value="TRCF"/>
    <property type="match status" value="1"/>
</dbReference>
<evidence type="ECO:0000259" key="15">
    <source>
        <dbReference type="PROSITE" id="PS51194"/>
    </source>
</evidence>
<dbReference type="GO" id="GO:0003684">
    <property type="term" value="F:damaged DNA binding"/>
    <property type="evidence" value="ECO:0007669"/>
    <property type="project" value="InterPro"/>
</dbReference>
<dbReference type="Gene3D" id="2.40.10.170">
    <property type="match status" value="1"/>
</dbReference>
<dbReference type="InterPro" id="IPR041471">
    <property type="entry name" value="UvrB_inter"/>
</dbReference>
<evidence type="ECO:0000256" key="5">
    <source>
        <dbReference type="ARBA" id="ARBA00022801"/>
    </source>
</evidence>